<dbReference type="Gramene" id="ORUFI08G17530.1">
    <property type="protein sequence ID" value="ORUFI08G17530.1"/>
    <property type="gene ID" value="ORUFI08G17530"/>
</dbReference>
<proteinExistence type="predicted"/>
<organism evidence="1 2">
    <name type="scientific">Oryza rufipogon</name>
    <name type="common">Brownbeard rice</name>
    <name type="synonym">Asian wild rice</name>
    <dbReference type="NCBI Taxonomy" id="4529"/>
    <lineage>
        <taxon>Eukaryota</taxon>
        <taxon>Viridiplantae</taxon>
        <taxon>Streptophyta</taxon>
        <taxon>Embryophyta</taxon>
        <taxon>Tracheophyta</taxon>
        <taxon>Spermatophyta</taxon>
        <taxon>Magnoliopsida</taxon>
        <taxon>Liliopsida</taxon>
        <taxon>Poales</taxon>
        <taxon>Poaceae</taxon>
        <taxon>BOP clade</taxon>
        <taxon>Oryzoideae</taxon>
        <taxon>Oryzeae</taxon>
        <taxon>Oryzinae</taxon>
        <taxon>Oryza</taxon>
    </lineage>
</organism>
<name>A0A0E0QJD4_ORYRU</name>
<evidence type="ECO:0000313" key="1">
    <source>
        <dbReference type="EnsemblPlants" id="ORUFI08G17530.1"/>
    </source>
</evidence>
<dbReference type="EnsemblPlants" id="ORUFI08G17530.1">
    <property type="protein sequence ID" value="ORUFI08G17530.1"/>
    <property type="gene ID" value="ORUFI08G17530"/>
</dbReference>
<sequence length="198" mass="21656">MTSPLCCHCSGMSGTQMTSGGEAVGVPPEPWRWADGGQGWQWKRGRLWVRMWQSVAANPTTQASRDEEESGWLGWGGGDGVTAGLGRKARSCKGEDPSLAGLASTIDGSLIHQENMELHKKVSLVHQENINLQKKVYKTKSNGHPTGSTIQHSFLITDNEIGPNLELSLPENFFVQVAGNPFNQNRVYVMYSAVLKTM</sequence>
<dbReference type="HOGENOM" id="CLU_1380105_0_0_1"/>
<dbReference type="Proteomes" id="UP000008022">
    <property type="component" value="Unassembled WGS sequence"/>
</dbReference>
<dbReference type="AlphaFoldDB" id="A0A0E0QJD4"/>
<accession>A0A0E0QJD4</accession>
<evidence type="ECO:0000313" key="2">
    <source>
        <dbReference type="Proteomes" id="UP000008022"/>
    </source>
</evidence>
<protein>
    <submittedName>
        <fullName evidence="1">Uncharacterized protein</fullName>
    </submittedName>
</protein>
<reference evidence="2" key="1">
    <citation type="submission" date="2013-06" db="EMBL/GenBank/DDBJ databases">
        <authorList>
            <person name="Zhao Q."/>
        </authorList>
    </citation>
    <scope>NUCLEOTIDE SEQUENCE</scope>
    <source>
        <strain evidence="2">cv. W1943</strain>
    </source>
</reference>
<keyword evidence="2" id="KW-1185">Reference proteome</keyword>
<reference evidence="1" key="2">
    <citation type="submission" date="2015-06" db="UniProtKB">
        <authorList>
            <consortium name="EnsemblPlants"/>
        </authorList>
    </citation>
    <scope>IDENTIFICATION</scope>
</reference>